<name>A0A2P5F7T5_TREOI</name>
<organism evidence="2 3">
    <name type="scientific">Trema orientale</name>
    <name type="common">Charcoal tree</name>
    <name type="synonym">Celtis orientalis</name>
    <dbReference type="NCBI Taxonomy" id="63057"/>
    <lineage>
        <taxon>Eukaryota</taxon>
        <taxon>Viridiplantae</taxon>
        <taxon>Streptophyta</taxon>
        <taxon>Embryophyta</taxon>
        <taxon>Tracheophyta</taxon>
        <taxon>Spermatophyta</taxon>
        <taxon>Magnoliopsida</taxon>
        <taxon>eudicotyledons</taxon>
        <taxon>Gunneridae</taxon>
        <taxon>Pentapetalae</taxon>
        <taxon>rosids</taxon>
        <taxon>fabids</taxon>
        <taxon>Rosales</taxon>
        <taxon>Cannabaceae</taxon>
        <taxon>Trema</taxon>
    </lineage>
</organism>
<keyword evidence="3" id="KW-1185">Reference proteome</keyword>
<reference evidence="3" key="1">
    <citation type="submission" date="2016-06" db="EMBL/GenBank/DDBJ databases">
        <title>Parallel loss of symbiosis genes in relatives of nitrogen-fixing non-legume Parasponia.</title>
        <authorList>
            <person name="Van Velzen R."/>
            <person name="Holmer R."/>
            <person name="Bu F."/>
            <person name="Rutten L."/>
            <person name="Van Zeijl A."/>
            <person name="Liu W."/>
            <person name="Santuari L."/>
            <person name="Cao Q."/>
            <person name="Sharma T."/>
            <person name="Shen D."/>
            <person name="Roswanjaya Y."/>
            <person name="Wardhani T."/>
            <person name="Kalhor M.S."/>
            <person name="Jansen J."/>
            <person name="Van den Hoogen J."/>
            <person name="Gungor B."/>
            <person name="Hartog M."/>
            <person name="Hontelez J."/>
            <person name="Verver J."/>
            <person name="Yang W.-C."/>
            <person name="Schijlen E."/>
            <person name="Repin R."/>
            <person name="Schilthuizen M."/>
            <person name="Schranz E."/>
            <person name="Heidstra R."/>
            <person name="Miyata K."/>
            <person name="Fedorova E."/>
            <person name="Kohlen W."/>
            <person name="Bisseling T."/>
            <person name="Smit S."/>
            <person name="Geurts R."/>
        </authorList>
    </citation>
    <scope>NUCLEOTIDE SEQUENCE [LARGE SCALE GENOMIC DNA]</scope>
    <source>
        <strain evidence="3">cv. RG33-2</strain>
    </source>
</reference>
<feature type="region of interest" description="Disordered" evidence="1">
    <location>
        <begin position="220"/>
        <end position="244"/>
    </location>
</feature>
<dbReference type="Proteomes" id="UP000237000">
    <property type="component" value="Unassembled WGS sequence"/>
</dbReference>
<dbReference type="EMBL" id="JXTC01000055">
    <property type="protein sequence ID" value="PON93841.1"/>
    <property type="molecule type" value="Genomic_DNA"/>
</dbReference>
<sequence>MIIGPNQVIVEFGLYNTIGHRLYECFTKDNEDDDGKISRGLHYVTWLKAAISWARHSQSKEEQQEPALDSETRPHIREIREYEEEKALDKALEERNKSGEILRVGEELWPMSENIGTSPTVQQLVESMWINMIRALVDHYVMETSTIVTDNVSSLPGNNIEKEEMLVGASRTLGIIFQKEFQSIAQTDAVRKALNNRPRPITSSPKKRRLHHSVTNNVSSMPTITAKPLSKGAKRKLVESETNEEDQFLKKGRAYVEPSVDVMLTNISHLLWSRRAGLNELHVLECAGIRKSRHGYSSS</sequence>
<accession>A0A2P5F7T5</accession>
<evidence type="ECO:0000313" key="2">
    <source>
        <dbReference type="EMBL" id="PON93841.1"/>
    </source>
</evidence>
<dbReference type="InParanoid" id="A0A2P5F7T5"/>
<gene>
    <name evidence="2" type="ORF">TorRG33x02_102310</name>
</gene>
<proteinExistence type="predicted"/>
<evidence type="ECO:0000256" key="1">
    <source>
        <dbReference type="SAM" id="MobiDB-lite"/>
    </source>
</evidence>
<evidence type="ECO:0000313" key="3">
    <source>
        <dbReference type="Proteomes" id="UP000237000"/>
    </source>
</evidence>
<dbReference type="AlphaFoldDB" id="A0A2P5F7T5"/>
<protein>
    <submittedName>
        <fullName evidence="2">Uncharacterized protein</fullName>
    </submittedName>
</protein>
<comment type="caution">
    <text evidence="2">The sequence shown here is derived from an EMBL/GenBank/DDBJ whole genome shotgun (WGS) entry which is preliminary data.</text>
</comment>